<evidence type="ECO:0000313" key="1">
    <source>
        <dbReference type="EMBL" id="OGN07762.1"/>
    </source>
</evidence>
<sequence length="298" mass="34738">MILNNMIKKINYIPSYFYRNYIAPRIYSLQNQKILSKNLELKNKYAGQRCFLIGAGPSMANTDLSKLNKEYTFVVNEFERNPQNRALSPKFHIISESDYFTEDGPEYWTDSFKEKDRYIPIETVMILNIGAKPFVEKYGLFKNHRIYYVGTQGIFTNKLPFNINLNRYVPNPKNSILMCLMTAVWMGFNEIYLLGCEHSFLAQPLGPSKSLGYIHSHEDETSKLDTASEEVLKKYLRPKLINSNYEQNMANTLQLFRNYRLFNAKALKTNPNLKIYNATPDSFLDVFPMINFNDIKGL</sequence>
<proteinExistence type="predicted"/>
<evidence type="ECO:0008006" key="3">
    <source>
        <dbReference type="Google" id="ProtNLM"/>
    </source>
</evidence>
<dbReference type="Gene3D" id="3.90.1480.10">
    <property type="entry name" value="Alpha-2,3-sialyltransferase"/>
    <property type="match status" value="1"/>
</dbReference>
<protein>
    <recommendedName>
        <fullName evidence="3">DUF115 domain-containing protein</fullName>
    </recommendedName>
</protein>
<comment type="caution">
    <text evidence="1">The sequence shown here is derived from an EMBL/GenBank/DDBJ whole genome shotgun (WGS) entry which is preliminary data.</text>
</comment>
<organism evidence="1 2">
    <name type="scientific">Candidatus Yanofskybacteria bacterium RIFCSPHIGHO2_02_FULL_38_22b</name>
    <dbReference type="NCBI Taxonomy" id="1802673"/>
    <lineage>
        <taxon>Bacteria</taxon>
        <taxon>Candidatus Yanofskyibacteriota</taxon>
    </lineage>
</organism>
<gene>
    <name evidence="1" type="ORF">A3B86_02685</name>
</gene>
<dbReference type="EMBL" id="MGJN01000001">
    <property type="protein sequence ID" value="OGN07762.1"/>
    <property type="molecule type" value="Genomic_DNA"/>
</dbReference>
<evidence type="ECO:0000313" key="2">
    <source>
        <dbReference type="Proteomes" id="UP000176834"/>
    </source>
</evidence>
<dbReference type="Proteomes" id="UP000176834">
    <property type="component" value="Unassembled WGS sequence"/>
</dbReference>
<accession>A0A1F8F3Q2</accession>
<reference evidence="1 2" key="1">
    <citation type="journal article" date="2016" name="Nat. Commun.">
        <title>Thousands of microbial genomes shed light on interconnected biogeochemical processes in an aquifer system.</title>
        <authorList>
            <person name="Anantharaman K."/>
            <person name="Brown C.T."/>
            <person name="Hug L.A."/>
            <person name="Sharon I."/>
            <person name="Castelle C.J."/>
            <person name="Probst A.J."/>
            <person name="Thomas B.C."/>
            <person name="Singh A."/>
            <person name="Wilkins M.J."/>
            <person name="Karaoz U."/>
            <person name="Brodie E.L."/>
            <person name="Williams K.H."/>
            <person name="Hubbard S.S."/>
            <person name="Banfield J.F."/>
        </authorList>
    </citation>
    <scope>NUCLEOTIDE SEQUENCE [LARGE SCALE GENOMIC DNA]</scope>
</reference>
<name>A0A1F8F3Q2_9BACT</name>
<dbReference type="AlphaFoldDB" id="A0A1F8F3Q2"/>